<dbReference type="SUPFAM" id="SSF53927">
    <property type="entry name" value="Cytidine deaminase-like"/>
    <property type="match status" value="1"/>
</dbReference>
<feature type="chain" id="PRO_5017021170" description="CMP/dCMP-type deaminase domain-containing protein" evidence="1">
    <location>
        <begin position="22"/>
        <end position="306"/>
    </location>
</feature>
<reference evidence="3 4" key="1">
    <citation type="submission" date="2016-10" db="EMBL/GenBank/DDBJ databases">
        <authorList>
            <person name="Cai Z."/>
        </authorList>
    </citation>
    <scope>NUCLEOTIDE SEQUENCE [LARGE SCALE GENOMIC DNA]</scope>
</reference>
<protein>
    <recommendedName>
        <fullName evidence="2">CMP/dCMP-type deaminase domain-containing protein</fullName>
    </recommendedName>
</protein>
<name>A0A383WBQ8_TETOB</name>
<dbReference type="Proteomes" id="UP000256970">
    <property type="component" value="Unassembled WGS sequence"/>
</dbReference>
<feature type="signal peptide" evidence="1">
    <location>
        <begin position="1"/>
        <end position="21"/>
    </location>
</feature>
<dbReference type="Pfam" id="PF00383">
    <property type="entry name" value="dCMP_cyt_deam_1"/>
    <property type="match status" value="1"/>
</dbReference>
<gene>
    <name evidence="3" type="ORF">BQ4739_LOCUS14733</name>
</gene>
<dbReference type="InterPro" id="IPR002125">
    <property type="entry name" value="CMP_dCMP_dom"/>
</dbReference>
<feature type="domain" description="CMP/dCMP-type deaminase" evidence="2">
    <location>
        <begin position="73"/>
        <end position="168"/>
    </location>
</feature>
<keyword evidence="4" id="KW-1185">Reference proteome</keyword>
<dbReference type="EMBL" id="FNXT01001215">
    <property type="protein sequence ID" value="SZX74464.1"/>
    <property type="molecule type" value="Genomic_DNA"/>
</dbReference>
<evidence type="ECO:0000313" key="3">
    <source>
        <dbReference type="EMBL" id="SZX74464.1"/>
    </source>
</evidence>
<dbReference type="InterPro" id="IPR016193">
    <property type="entry name" value="Cytidine_deaminase-like"/>
</dbReference>
<evidence type="ECO:0000259" key="2">
    <source>
        <dbReference type="Pfam" id="PF00383"/>
    </source>
</evidence>
<evidence type="ECO:0000313" key="4">
    <source>
        <dbReference type="Proteomes" id="UP000256970"/>
    </source>
</evidence>
<proteinExistence type="predicted"/>
<accession>A0A383WBQ8</accession>
<keyword evidence="1" id="KW-0732">Signal</keyword>
<dbReference type="AlphaFoldDB" id="A0A383WBQ8"/>
<organism evidence="3 4">
    <name type="scientific">Tetradesmus obliquus</name>
    <name type="common">Green alga</name>
    <name type="synonym">Acutodesmus obliquus</name>
    <dbReference type="NCBI Taxonomy" id="3088"/>
    <lineage>
        <taxon>Eukaryota</taxon>
        <taxon>Viridiplantae</taxon>
        <taxon>Chlorophyta</taxon>
        <taxon>core chlorophytes</taxon>
        <taxon>Chlorophyceae</taxon>
        <taxon>CS clade</taxon>
        <taxon>Sphaeropleales</taxon>
        <taxon>Scenedesmaceae</taxon>
        <taxon>Tetradesmus</taxon>
    </lineage>
</organism>
<dbReference type="Gene3D" id="3.40.140.10">
    <property type="entry name" value="Cytidine Deaminase, domain 2"/>
    <property type="match status" value="1"/>
</dbReference>
<dbReference type="PROSITE" id="PS51257">
    <property type="entry name" value="PROKAR_LIPOPROTEIN"/>
    <property type="match status" value="1"/>
</dbReference>
<evidence type="ECO:0000256" key="1">
    <source>
        <dbReference type="SAM" id="SignalP"/>
    </source>
</evidence>
<sequence>MKASAALPLIVLAFFAASAAACSSCGTSRFPTPSACVVSGTTVDPKAEGCCADIEAVTLLGRILDELGGSAYEATKATVDKGNSPFGAAILSNEGPGYPLLYADANQVQTAKTPTAHGEISTINGFFQTVPDAQRLPAADTIFLATHQPCSLCMSGLAFAGFRRVFYAFDYEMSINGGGDAGDILDAVVIEEVFTASCGHVDHTNGMFTMIPVQAALQMLPCGNDKSIAAALRSEQQRFDNIKEKYAELGRVFQERMAAAGGGGSGIQLLAKACVGCKPYPRQECVRPGYDPNADASTAAAGKEEL</sequence>
<dbReference type="GO" id="GO:0003824">
    <property type="term" value="F:catalytic activity"/>
    <property type="evidence" value="ECO:0007669"/>
    <property type="project" value="InterPro"/>
</dbReference>
<dbReference type="STRING" id="3088.A0A383WBQ8"/>